<accession>A0A481ZAV6</accession>
<name>A0A481ZAV6_9VIRU</name>
<organism evidence="2">
    <name type="scientific">Pithovirus LCPAC401</name>
    <dbReference type="NCBI Taxonomy" id="2506595"/>
    <lineage>
        <taxon>Viruses</taxon>
        <taxon>Pithoviruses</taxon>
    </lineage>
</organism>
<dbReference type="PROSITE" id="PS50181">
    <property type="entry name" value="FBOX"/>
    <property type="match status" value="1"/>
</dbReference>
<dbReference type="EMBL" id="MK500579">
    <property type="protein sequence ID" value="QBK92605.1"/>
    <property type="molecule type" value="Genomic_DNA"/>
</dbReference>
<sequence length="248" mass="29337">MASVSEILARLNLSRRDLSNVSLSQLRTIFQDLTVKEISKLCAVNRRFNTVCEDESFWRNKVLNDYGIEKKYGNTWRQTARNMDKFNMINMNDVWFDGRTYRKILNDTLQNGVEVILDLQEKYLLPYADHFHRDALILLFEHKNDDVELQNFANQVLDRNYREDELNDIYYIKSREINVIYATVLTYKGENGIYLPGHTLTNVIDYTILPLYELIRNMIDPIFYMMQFSSFSVDRLNSIVNYYGSGVQ</sequence>
<proteinExistence type="predicted"/>
<protein>
    <submittedName>
        <fullName evidence="2">F-box-like protein</fullName>
    </submittedName>
</protein>
<dbReference type="SUPFAM" id="SSF81383">
    <property type="entry name" value="F-box domain"/>
    <property type="match status" value="1"/>
</dbReference>
<dbReference type="InterPro" id="IPR036047">
    <property type="entry name" value="F-box-like_dom_sf"/>
</dbReference>
<dbReference type="Pfam" id="PF12937">
    <property type="entry name" value="F-box-like"/>
    <property type="match status" value="1"/>
</dbReference>
<evidence type="ECO:0000259" key="1">
    <source>
        <dbReference type="PROSITE" id="PS50181"/>
    </source>
</evidence>
<reference evidence="2" key="1">
    <citation type="journal article" date="2019" name="MBio">
        <title>Virus Genomes from Deep Sea Sediments Expand the Ocean Megavirome and Support Independent Origins of Viral Gigantism.</title>
        <authorList>
            <person name="Backstrom D."/>
            <person name="Yutin N."/>
            <person name="Jorgensen S.L."/>
            <person name="Dharamshi J."/>
            <person name="Homa F."/>
            <person name="Zaremba-Niedwiedzka K."/>
            <person name="Spang A."/>
            <person name="Wolf Y.I."/>
            <person name="Koonin E.V."/>
            <person name="Ettema T.J."/>
        </authorList>
    </citation>
    <scope>NUCLEOTIDE SEQUENCE</scope>
</reference>
<gene>
    <name evidence="2" type="ORF">LCPAC401_02430</name>
</gene>
<dbReference type="Gene3D" id="1.20.1280.50">
    <property type="match status" value="1"/>
</dbReference>
<evidence type="ECO:0000313" key="2">
    <source>
        <dbReference type="EMBL" id="QBK92605.1"/>
    </source>
</evidence>
<dbReference type="InterPro" id="IPR001810">
    <property type="entry name" value="F-box_dom"/>
</dbReference>
<feature type="domain" description="F-box" evidence="1">
    <location>
        <begin position="15"/>
        <end position="61"/>
    </location>
</feature>